<evidence type="ECO:0000313" key="3">
    <source>
        <dbReference type="Proteomes" id="UP000825009"/>
    </source>
</evidence>
<proteinExistence type="predicted"/>
<feature type="transmembrane region" description="Helical" evidence="1">
    <location>
        <begin position="204"/>
        <end position="223"/>
    </location>
</feature>
<feature type="transmembrane region" description="Helical" evidence="1">
    <location>
        <begin position="57"/>
        <end position="88"/>
    </location>
</feature>
<keyword evidence="1" id="KW-0472">Membrane</keyword>
<feature type="transmembrane region" description="Helical" evidence="1">
    <location>
        <begin position="95"/>
        <end position="115"/>
    </location>
</feature>
<dbReference type="Proteomes" id="UP000825009">
    <property type="component" value="Chromosome"/>
</dbReference>
<dbReference type="RefSeq" id="WP_219000810.1">
    <property type="nucleotide sequence ID" value="NZ_CP079194.1"/>
</dbReference>
<keyword evidence="1" id="KW-0812">Transmembrane</keyword>
<dbReference type="KEGG" id="gce:KYE46_11785"/>
<feature type="transmembrane region" description="Helical" evidence="1">
    <location>
        <begin position="20"/>
        <end position="37"/>
    </location>
</feature>
<gene>
    <name evidence="2" type="ORF">KYE46_11785</name>
</gene>
<feature type="transmembrane region" description="Helical" evidence="1">
    <location>
        <begin position="168"/>
        <end position="192"/>
    </location>
</feature>
<dbReference type="EMBL" id="CP079194">
    <property type="protein sequence ID" value="QXT38614.1"/>
    <property type="molecule type" value="Genomic_DNA"/>
</dbReference>
<keyword evidence="1" id="KW-1133">Transmembrane helix</keyword>
<sequence length="233" mass="25702">MTDPVTPRNFQWIWPALRMLRRLLVIGAVALLAHYLLNLSMDMAERLPESQPSRMQSALLVAALIVYALLIATPFVPGVEIGLALLLLRGASIAPAVYGATVLGLTFAYLLGRYLKDDALSRFLLDLGLKRAGQYVHRLTQMPPRDREAELEARLPDWLALPLVRYRYLSLALLLNLPGNVVLGGGGGLMIMAGLSRLYHTARTILTIALAVLPVPLMIWWFGTGMFTLPPAH</sequence>
<accession>A0A8F6TUY1</accession>
<evidence type="ECO:0000313" key="2">
    <source>
        <dbReference type="EMBL" id="QXT38614.1"/>
    </source>
</evidence>
<keyword evidence="3" id="KW-1185">Reference proteome</keyword>
<evidence type="ECO:0000256" key="1">
    <source>
        <dbReference type="SAM" id="Phobius"/>
    </source>
</evidence>
<reference evidence="2 3" key="1">
    <citation type="submission" date="2021-07" db="EMBL/GenBank/DDBJ databases">
        <title>A novel Jannaschia species isolated from marine dinoflagellate Ceratoperidinium margalefii.</title>
        <authorList>
            <person name="Jiang Y."/>
            <person name="Li Z."/>
        </authorList>
    </citation>
    <scope>NUCLEOTIDE SEQUENCE [LARGE SCALE GENOMIC DNA]</scope>
    <source>
        <strain evidence="2 3">J12C1-MA-4</strain>
    </source>
</reference>
<protein>
    <submittedName>
        <fullName evidence="2">Uncharacterized protein</fullName>
    </submittedName>
</protein>
<organism evidence="2 3">
    <name type="scientific">Gymnodinialimonas ceratoperidinii</name>
    <dbReference type="NCBI Taxonomy" id="2856823"/>
    <lineage>
        <taxon>Bacteria</taxon>
        <taxon>Pseudomonadati</taxon>
        <taxon>Pseudomonadota</taxon>
        <taxon>Alphaproteobacteria</taxon>
        <taxon>Rhodobacterales</taxon>
        <taxon>Paracoccaceae</taxon>
        <taxon>Gymnodinialimonas</taxon>
    </lineage>
</organism>
<name>A0A8F6TUY1_9RHOB</name>
<dbReference type="AlphaFoldDB" id="A0A8F6TUY1"/>